<sequence>MKTDISQLEMLILVRGLDSNYLLKTSQVAPHWPKRKKGTKLKCSIKVTNCGKVVLIVVEARAVLERKTFNNFAGCCFWGCLVLPIAVLGSVWVKKQSCWTDAFDSVSVNNSSFLFALISIACLGGENHGQSNVAATYLMNFTRRNIIDGVLVSRASKEFKDMFECTLLQAKLAILKVFLEAICPIVDDEFVKQSWRPPDLVK</sequence>
<evidence type="ECO:0000313" key="2">
    <source>
        <dbReference type="EMBL" id="PWA82343.1"/>
    </source>
</evidence>
<keyword evidence="3" id="KW-1185">Reference proteome</keyword>
<keyword evidence="1" id="KW-0812">Transmembrane</keyword>
<gene>
    <name evidence="2" type="ORF">CTI12_AA178470</name>
</gene>
<feature type="transmembrane region" description="Helical" evidence="1">
    <location>
        <begin position="71"/>
        <end position="93"/>
    </location>
</feature>
<accession>A0A2U1P9B0</accession>
<dbReference type="Proteomes" id="UP000245207">
    <property type="component" value="Unassembled WGS sequence"/>
</dbReference>
<protein>
    <submittedName>
        <fullName evidence="2">Armadillo-like helical</fullName>
    </submittedName>
</protein>
<name>A0A2U1P9B0_ARTAN</name>
<keyword evidence="1" id="KW-0472">Membrane</keyword>
<evidence type="ECO:0000256" key="1">
    <source>
        <dbReference type="SAM" id="Phobius"/>
    </source>
</evidence>
<dbReference type="AlphaFoldDB" id="A0A2U1P9B0"/>
<evidence type="ECO:0000313" key="3">
    <source>
        <dbReference type="Proteomes" id="UP000245207"/>
    </source>
</evidence>
<dbReference type="STRING" id="35608.A0A2U1P9B0"/>
<keyword evidence="1" id="KW-1133">Transmembrane helix</keyword>
<dbReference type="EMBL" id="PKPP01001482">
    <property type="protein sequence ID" value="PWA82343.1"/>
    <property type="molecule type" value="Genomic_DNA"/>
</dbReference>
<proteinExistence type="predicted"/>
<organism evidence="2 3">
    <name type="scientific">Artemisia annua</name>
    <name type="common">Sweet wormwood</name>
    <dbReference type="NCBI Taxonomy" id="35608"/>
    <lineage>
        <taxon>Eukaryota</taxon>
        <taxon>Viridiplantae</taxon>
        <taxon>Streptophyta</taxon>
        <taxon>Embryophyta</taxon>
        <taxon>Tracheophyta</taxon>
        <taxon>Spermatophyta</taxon>
        <taxon>Magnoliopsida</taxon>
        <taxon>eudicotyledons</taxon>
        <taxon>Gunneridae</taxon>
        <taxon>Pentapetalae</taxon>
        <taxon>asterids</taxon>
        <taxon>campanulids</taxon>
        <taxon>Asterales</taxon>
        <taxon>Asteraceae</taxon>
        <taxon>Asteroideae</taxon>
        <taxon>Anthemideae</taxon>
        <taxon>Artemisiinae</taxon>
        <taxon>Artemisia</taxon>
    </lineage>
</organism>
<reference evidence="2 3" key="1">
    <citation type="journal article" date="2018" name="Mol. Plant">
        <title>The genome of Artemisia annua provides insight into the evolution of Asteraceae family and artemisinin biosynthesis.</title>
        <authorList>
            <person name="Shen Q."/>
            <person name="Zhang L."/>
            <person name="Liao Z."/>
            <person name="Wang S."/>
            <person name="Yan T."/>
            <person name="Shi P."/>
            <person name="Liu M."/>
            <person name="Fu X."/>
            <person name="Pan Q."/>
            <person name="Wang Y."/>
            <person name="Lv Z."/>
            <person name="Lu X."/>
            <person name="Zhang F."/>
            <person name="Jiang W."/>
            <person name="Ma Y."/>
            <person name="Chen M."/>
            <person name="Hao X."/>
            <person name="Li L."/>
            <person name="Tang Y."/>
            <person name="Lv G."/>
            <person name="Zhou Y."/>
            <person name="Sun X."/>
            <person name="Brodelius P.E."/>
            <person name="Rose J.K.C."/>
            <person name="Tang K."/>
        </authorList>
    </citation>
    <scope>NUCLEOTIDE SEQUENCE [LARGE SCALE GENOMIC DNA]</scope>
    <source>
        <strain evidence="3">cv. Huhao1</strain>
        <tissue evidence="2">Leaf</tissue>
    </source>
</reference>
<comment type="caution">
    <text evidence="2">The sequence shown here is derived from an EMBL/GenBank/DDBJ whole genome shotgun (WGS) entry which is preliminary data.</text>
</comment>